<accession>A0A1V0SJP2</accession>
<organism evidence="1">
    <name type="scientific">Klosneuvirus KNV1</name>
    <dbReference type="NCBI Taxonomy" id="1977640"/>
    <lineage>
        <taxon>Viruses</taxon>
        <taxon>Varidnaviria</taxon>
        <taxon>Bamfordvirae</taxon>
        <taxon>Nucleocytoviricota</taxon>
        <taxon>Megaviricetes</taxon>
        <taxon>Imitervirales</taxon>
        <taxon>Mimiviridae</taxon>
        <taxon>Klosneuvirinae</taxon>
        <taxon>Klosneuvirus</taxon>
    </lineage>
</organism>
<evidence type="ECO:0000313" key="1">
    <source>
        <dbReference type="EMBL" id="ARF11881.1"/>
    </source>
</evidence>
<protein>
    <submittedName>
        <fullName evidence="1">Uncharacterized protein</fullName>
    </submittedName>
</protein>
<reference evidence="1" key="1">
    <citation type="journal article" date="2017" name="Science">
        <title>Giant viruses with an expanded complement of translation system components.</title>
        <authorList>
            <person name="Schulz F."/>
            <person name="Yutin N."/>
            <person name="Ivanova N.N."/>
            <person name="Ortega D.R."/>
            <person name="Lee T.K."/>
            <person name="Vierheilig J."/>
            <person name="Daims H."/>
            <person name="Horn M."/>
            <person name="Wagner M."/>
            <person name="Jensen G.J."/>
            <person name="Kyrpides N.C."/>
            <person name="Koonin E.V."/>
            <person name="Woyke T."/>
        </authorList>
    </citation>
    <scope>NUCLEOTIDE SEQUENCE</scope>
    <source>
        <strain evidence="1">KNV1</strain>
    </source>
</reference>
<proteinExistence type="predicted"/>
<gene>
    <name evidence="1" type="ORF">Klosneuvirus_3_16</name>
</gene>
<sequence>MDKDIYTCELYDISLDTIPFTEESITKLTNTLRLRGSEDPEVAHSLEKESYKHFISLIATDKLSKDEANLIAKKLMELSNTPFTRWYA</sequence>
<name>A0A1V0SJP2_9VIRU</name>
<dbReference type="EMBL" id="KY684110">
    <property type="protein sequence ID" value="ARF11881.1"/>
    <property type="molecule type" value="Genomic_DNA"/>
</dbReference>